<dbReference type="PANTHER" id="PTHR14379">
    <property type="entry name" value="LIMKAIN B LKAP"/>
    <property type="match status" value="1"/>
</dbReference>
<evidence type="ECO:0000259" key="1">
    <source>
        <dbReference type="Pfam" id="PF01936"/>
    </source>
</evidence>
<accession>A0A1Y3BCE6</accession>
<dbReference type="GO" id="GO:0010468">
    <property type="term" value="P:regulation of gene expression"/>
    <property type="evidence" value="ECO:0007669"/>
    <property type="project" value="InterPro"/>
</dbReference>
<feature type="domain" description="NYN" evidence="1">
    <location>
        <begin position="37"/>
        <end position="118"/>
    </location>
</feature>
<dbReference type="EMBL" id="MUJZ01027410">
    <property type="protein sequence ID" value="OTF78552.1"/>
    <property type="molecule type" value="Genomic_DNA"/>
</dbReference>
<gene>
    <name evidence="2" type="ORF">BLA29_000497</name>
</gene>
<name>A0A1Y3BCE6_EURMA</name>
<proteinExistence type="predicted"/>
<reference evidence="2 3" key="1">
    <citation type="submission" date="2017-03" db="EMBL/GenBank/DDBJ databases">
        <title>Genome Survey of Euroglyphus maynei.</title>
        <authorList>
            <person name="Arlian L.G."/>
            <person name="Morgan M.S."/>
            <person name="Rider S.D."/>
        </authorList>
    </citation>
    <scope>NUCLEOTIDE SEQUENCE [LARGE SCALE GENOMIC DNA]</scope>
    <source>
        <strain evidence="2">Arlian Lab</strain>
        <tissue evidence="2">Whole body</tissue>
    </source>
</reference>
<evidence type="ECO:0000313" key="3">
    <source>
        <dbReference type="Proteomes" id="UP000194236"/>
    </source>
</evidence>
<sequence>MNQAENRFNAHVNVSLNNQYWLQQQDYQRFSNQRKPVGVFWDIENCTIPRGVSPLYLVEKIRSFITRLHLIEKEFSIVCDVPSIASSVINELNHTQINIMHVSSFAKNAADEKLKQLILRFYV</sequence>
<dbReference type="OrthoDB" id="6511403at2759"/>
<dbReference type="Pfam" id="PF01936">
    <property type="entry name" value="NYN"/>
    <property type="match status" value="1"/>
</dbReference>
<organism evidence="2 3">
    <name type="scientific">Euroglyphus maynei</name>
    <name type="common">Mayne's house dust mite</name>
    <dbReference type="NCBI Taxonomy" id="6958"/>
    <lineage>
        <taxon>Eukaryota</taxon>
        <taxon>Metazoa</taxon>
        <taxon>Ecdysozoa</taxon>
        <taxon>Arthropoda</taxon>
        <taxon>Chelicerata</taxon>
        <taxon>Arachnida</taxon>
        <taxon>Acari</taxon>
        <taxon>Acariformes</taxon>
        <taxon>Sarcoptiformes</taxon>
        <taxon>Astigmata</taxon>
        <taxon>Psoroptidia</taxon>
        <taxon>Analgoidea</taxon>
        <taxon>Pyroglyphidae</taxon>
        <taxon>Pyroglyphinae</taxon>
        <taxon>Euroglyphus</taxon>
    </lineage>
</organism>
<dbReference type="Proteomes" id="UP000194236">
    <property type="component" value="Unassembled WGS sequence"/>
</dbReference>
<evidence type="ECO:0000313" key="2">
    <source>
        <dbReference type="EMBL" id="OTF78552.1"/>
    </source>
</evidence>
<dbReference type="GO" id="GO:0005777">
    <property type="term" value="C:peroxisome"/>
    <property type="evidence" value="ECO:0007669"/>
    <property type="project" value="InterPro"/>
</dbReference>
<dbReference type="PANTHER" id="PTHR14379:SF3">
    <property type="entry name" value="MEIOSIS REGULATOR AND MRNA STABILITY FACTOR 1"/>
    <property type="match status" value="1"/>
</dbReference>
<dbReference type="InterPro" id="IPR021139">
    <property type="entry name" value="NYN"/>
</dbReference>
<dbReference type="GO" id="GO:0004540">
    <property type="term" value="F:RNA nuclease activity"/>
    <property type="evidence" value="ECO:0007669"/>
    <property type="project" value="InterPro"/>
</dbReference>
<dbReference type="AlphaFoldDB" id="A0A1Y3BCE6"/>
<comment type="caution">
    <text evidence="2">The sequence shown here is derived from an EMBL/GenBank/DDBJ whole genome shotgun (WGS) entry which is preliminary data.</text>
</comment>
<dbReference type="InterPro" id="IPR024768">
    <property type="entry name" value="Marf1"/>
</dbReference>
<keyword evidence="3" id="KW-1185">Reference proteome</keyword>
<dbReference type="GO" id="GO:1905762">
    <property type="term" value="F:CCR4-NOT complex binding"/>
    <property type="evidence" value="ECO:0007669"/>
    <property type="project" value="TreeGrafter"/>
</dbReference>
<protein>
    <submittedName>
        <fullName evidence="2">Limkain b1-like protein</fullName>
    </submittedName>
</protein>